<reference evidence="3" key="2">
    <citation type="journal article" date="2018" name="Plant J.">
        <title>The Sorghum bicolor reference genome: improved assembly, gene annotations, a transcriptome atlas, and signatures of genome organization.</title>
        <authorList>
            <person name="McCormick R.F."/>
            <person name="Truong S.K."/>
            <person name="Sreedasyam A."/>
            <person name="Jenkins J."/>
            <person name="Shu S."/>
            <person name="Sims D."/>
            <person name="Kennedy M."/>
            <person name="Amirebrahimi M."/>
            <person name="Weers B.D."/>
            <person name="McKinley B."/>
            <person name="Mattison A."/>
            <person name="Morishige D.T."/>
            <person name="Grimwood J."/>
            <person name="Schmutz J."/>
            <person name="Mullet J.E."/>
        </authorList>
    </citation>
    <scope>NUCLEOTIDE SEQUENCE [LARGE SCALE GENOMIC DNA]</scope>
    <source>
        <strain evidence="3">cv. BTx623</strain>
    </source>
</reference>
<evidence type="ECO:0000256" key="1">
    <source>
        <dbReference type="SAM" id="MobiDB-lite"/>
    </source>
</evidence>
<dbReference type="InParanoid" id="A0A194YQ42"/>
<dbReference type="Proteomes" id="UP000000768">
    <property type="component" value="Chromosome 4"/>
</dbReference>
<gene>
    <name evidence="2" type="ORF">SORBI_3004G113000</name>
</gene>
<dbReference type="EMBL" id="CM000763">
    <property type="protein sequence ID" value="KXG29945.1"/>
    <property type="molecule type" value="Genomic_DNA"/>
</dbReference>
<protein>
    <submittedName>
        <fullName evidence="2">Uncharacterized protein</fullName>
    </submittedName>
</protein>
<accession>A0A194YQ42</accession>
<name>A0A194YQ42_SORBI</name>
<feature type="compositionally biased region" description="Basic residues" evidence="1">
    <location>
        <begin position="1"/>
        <end position="10"/>
    </location>
</feature>
<keyword evidence="3" id="KW-1185">Reference proteome</keyword>
<sequence>MRNLGLHHQHAPSLRLPHSIASPLAKKEAPHLQPQSHRASPSTSLLHRRPPSLPLLATTLACCTCIQHSQITREKLLREMVLNS</sequence>
<organism evidence="2 3">
    <name type="scientific">Sorghum bicolor</name>
    <name type="common">Sorghum</name>
    <name type="synonym">Sorghum vulgare</name>
    <dbReference type="NCBI Taxonomy" id="4558"/>
    <lineage>
        <taxon>Eukaryota</taxon>
        <taxon>Viridiplantae</taxon>
        <taxon>Streptophyta</taxon>
        <taxon>Embryophyta</taxon>
        <taxon>Tracheophyta</taxon>
        <taxon>Spermatophyta</taxon>
        <taxon>Magnoliopsida</taxon>
        <taxon>Liliopsida</taxon>
        <taxon>Poales</taxon>
        <taxon>Poaceae</taxon>
        <taxon>PACMAD clade</taxon>
        <taxon>Panicoideae</taxon>
        <taxon>Andropogonodae</taxon>
        <taxon>Andropogoneae</taxon>
        <taxon>Sorghinae</taxon>
        <taxon>Sorghum</taxon>
    </lineage>
</organism>
<dbReference type="AlphaFoldDB" id="A0A194YQ42"/>
<proteinExistence type="predicted"/>
<reference evidence="2 3" key="1">
    <citation type="journal article" date="2009" name="Nature">
        <title>The Sorghum bicolor genome and the diversification of grasses.</title>
        <authorList>
            <person name="Paterson A.H."/>
            <person name="Bowers J.E."/>
            <person name="Bruggmann R."/>
            <person name="Dubchak I."/>
            <person name="Grimwood J."/>
            <person name="Gundlach H."/>
            <person name="Haberer G."/>
            <person name="Hellsten U."/>
            <person name="Mitros T."/>
            <person name="Poliakov A."/>
            <person name="Schmutz J."/>
            <person name="Spannagl M."/>
            <person name="Tang H."/>
            <person name="Wang X."/>
            <person name="Wicker T."/>
            <person name="Bharti A.K."/>
            <person name="Chapman J."/>
            <person name="Feltus F.A."/>
            <person name="Gowik U."/>
            <person name="Grigoriev I.V."/>
            <person name="Lyons E."/>
            <person name="Maher C.A."/>
            <person name="Martis M."/>
            <person name="Narechania A."/>
            <person name="Otillar R.P."/>
            <person name="Penning B.W."/>
            <person name="Salamov A.A."/>
            <person name="Wang Y."/>
            <person name="Zhang L."/>
            <person name="Carpita N.C."/>
            <person name="Freeling M."/>
            <person name="Gingle A.R."/>
            <person name="Hash C.T."/>
            <person name="Keller B."/>
            <person name="Klein P."/>
            <person name="Kresovich S."/>
            <person name="McCann M.C."/>
            <person name="Ming R."/>
            <person name="Peterson D.G."/>
            <person name="Mehboob-ur-Rahman"/>
            <person name="Ware D."/>
            <person name="Westhoff P."/>
            <person name="Mayer K.F."/>
            <person name="Messing J."/>
            <person name="Rokhsar D.S."/>
        </authorList>
    </citation>
    <scope>NUCLEOTIDE SEQUENCE [LARGE SCALE GENOMIC DNA]</scope>
    <source>
        <strain evidence="3">cv. BTx623</strain>
    </source>
</reference>
<evidence type="ECO:0000313" key="3">
    <source>
        <dbReference type="Proteomes" id="UP000000768"/>
    </source>
</evidence>
<evidence type="ECO:0000313" key="2">
    <source>
        <dbReference type="EMBL" id="KXG29945.1"/>
    </source>
</evidence>
<feature type="region of interest" description="Disordered" evidence="1">
    <location>
        <begin position="1"/>
        <end position="50"/>
    </location>
</feature>
<dbReference type="Gramene" id="KXG29945">
    <property type="protein sequence ID" value="KXG29945"/>
    <property type="gene ID" value="SORBI_3004G113000"/>
</dbReference>